<keyword evidence="2" id="KW-0285">Flavoprotein</keyword>
<keyword evidence="3" id="KW-0274">FAD</keyword>
<name>A0AA38RNP9_9PEZI</name>
<evidence type="ECO:0000256" key="5">
    <source>
        <dbReference type="SAM" id="MobiDB-lite"/>
    </source>
</evidence>
<dbReference type="Proteomes" id="UP001174694">
    <property type="component" value="Unassembled WGS sequence"/>
</dbReference>
<dbReference type="Gene3D" id="3.50.50.60">
    <property type="entry name" value="FAD/NAD(P)-binding domain"/>
    <property type="match status" value="2"/>
</dbReference>
<feature type="region of interest" description="Disordered" evidence="5">
    <location>
        <begin position="1"/>
        <end position="23"/>
    </location>
</feature>
<accession>A0AA38RNP9</accession>
<sequence>MATVNGAEGRNGTSTINGTKDTANGIKTVAESPMSAPKSALLPLLESDIIAPNYVHEPKPIRVIYIGAGISGIAFSYKANQVEKLTYTIYEKNYDVGGTWLESRYPGVSCDVPAHGYTYTWRANPDWSRFYAGGEEIWRWYKKLAEEYGVYEHTRFKHKVVKAEWDEATQLWKVEVENLETGERFWDEAEVLINGGGPLNNWKWPDIEGLHDFEGDLLHTAKWDDSVKLEGKRVAVIGSGASGIQIVPAIQPIVSKLVSFNRSPTWVAPEFAWQLAADGRDTIYTDEQRAEFRNNPAKLTQYRRDIEHGMNARFPSFYKHSEAQKIGRQFVAEGMRKRLKNDPVLSEKLVPKFELGCRRVTPGQGYLEALTSPNAEVVTVGIQKVVPSGIIDNDGQLHEVDIVITATGYDTSFVPRFPIIGLKGVNLQDKWRTEGAAAYLSVAVPGFPNYFLTIGPNAPISNGSLVAAMERQLDYALAFVRKIQTEDVTSAVVSDEAAAEFDEWKNEIMKGMTWSGACTSWYKNGTADGKVTGPWPGSVNHFLEIMKQPLYEDFKYKYKTRNRFRFFGDGRAPVEAKGEPLGWYMQ</sequence>
<proteinExistence type="inferred from homology"/>
<keyword evidence="4" id="KW-0560">Oxidoreductase</keyword>
<reference evidence="6" key="1">
    <citation type="submission" date="2022-07" db="EMBL/GenBank/DDBJ databases">
        <title>Fungi with potential for degradation of polypropylene.</title>
        <authorList>
            <person name="Gostincar C."/>
        </authorList>
    </citation>
    <scope>NUCLEOTIDE SEQUENCE</scope>
    <source>
        <strain evidence="6">EXF-13308</strain>
    </source>
</reference>
<dbReference type="InterPro" id="IPR020946">
    <property type="entry name" value="Flavin_mOase-like"/>
</dbReference>
<feature type="compositionally biased region" description="Polar residues" evidence="5">
    <location>
        <begin position="11"/>
        <end position="22"/>
    </location>
</feature>
<dbReference type="EMBL" id="JANBVO010000015">
    <property type="protein sequence ID" value="KAJ9145121.1"/>
    <property type="molecule type" value="Genomic_DNA"/>
</dbReference>
<comment type="similarity">
    <text evidence="1">Belongs to the FAD-binding monooxygenase family.</text>
</comment>
<evidence type="ECO:0000256" key="4">
    <source>
        <dbReference type="ARBA" id="ARBA00023002"/>
    </source>
</evidence>
<dbReference type="GO" id="GO:0004499">
    <property type="term" value="F:N,N-dimethylaniline monooxygenase activity"/>
    <property type="evidence" value="ECO:0007669"/>
    <property type="project" value="InterPro"/>
</dbReference>
<comment type="caution">
    <text evidence="6">The sequence shown here is derived from an EMBL/GenBank/DDBJ whole genome shotgun (WGS) entry which is preliminary data.</text>
</comment>
<dbReference type="Pfam" id="PF00743">
    <property type="entry name" value="FMO-like"/>
    <property type="match status" value="1"/>
</dbReference>
<evidence type="ECO:0000313" key="6">
    <source>
        <dbReference type="EMBL" id="KAJ9145121.1"/>
    </source>
</evidence>
<evidence type="ECO:0000256" key="1">
    <source>
        <dbReference type="ARBA" id="ARBA00010139"/>
    </source>
</evidence>
<dbReference type="SUPFAM" id="SSF51905">
    <property type="entry name" value="FAD/NAD(P)-binding domain"/>
    <property type="match status" value="2"/>
</dbReference>
<dbReference type="AlphaFoldDB" id="A0AA38RNP9"/>
<evidence type="ECO:0000313" key="7">
    <source>
        <dbReference type="Proteomes" id="UP001174694"/>
    </source>
</evidence>
<dbReference type="GO" id="GO:0050661">
    <property type="term" value="F:NADP binding"/>
    <property type="evidence" value="ECO:0007669"/>
    <property type="project" value="InterPro"/>
</dbReference>
<dbReference type="GO" id="GO:0050660">
    <property type="term" value="F:flavin adenine dinucleotide binding"/>
    <property type="evidence" value="ECO:0007669"/>
    <property type="project" value="InterPro"/>
</dbReference>
<dbReference type="PANTHER" id="PTHR42877:SF11">
    <property type="entry name" value="MONOOXYGENASE, PUTATIVE (AFU_ORTHOLOGUE AFUA_6G13790)-RELATED"/>
    <property type="match status" value="1"/>
</dbReference>
<dbReference type="InterPro" id="IPR051209">
    <property type="entry name" value="FAD-bind_Monooxygenase_sf"/>
</dbReference>
<gene>
    <name evidence="6" type="ORF">NKR23_g5567</name>
</gene>
<dbReference type="PANTHER" id="PTHR42877">
    <property type="entry name" value="L-ORNITHINE N(5)-MONOOXYGENASE-RELATED"/>
    <property type="match status" value="1"/>
</dbReference>
<evidence type="ECO:0000256" key="3">
    <source>
        <dbReference type="ARBA" id="ARBA00022827"/>
    </source>
</evidence>
<dbReference type="InterPro" id="IPR036188">
    <property type="entry name" value="FAD/NAD-bd_sf"/>
</dbReference>
<keyword evidence="7" id="KW-1185">Reference proteome</keyword>
<evidence type="ECO:0000256" key="2">
    <source>
        <dbReference type="ARBA" id="ARBA00022630"/>
    </source>
</evidence>
<protein>
    <submittedName>
        <fullName evidence="6">FAD/NAD(P)-binding domain-containing protein</fullName>
    </submittedName>
</protein>
<organism evidence="6 7">
    <name type="scientific">Pleurostoma richardsiae</name>
    <dbReference type="NCBI Taxonomy" id="41990"/>
    <lineage>
        <taxon>Eukaryota</taxon>
        <taxon>Fungi</taxon>
        <taxon>Dikarya</taxon>
        <taxon>Ascomycota</taxon>
        <taxon>Pezizomycotina</taxon>
        <taxon>Sordariomycetes</taxon>
        <taxon>Sordariomycetidae</taxon>
        <taxon>Calosphaeriales</taxon>
        <taxon>Pleurostomataceae</taxon>
        <taxon>Pleurostoma</taxon>
    </lineage>
</organism>